<dbReference type="GO" id="GO:0005737">
    <property type="term" value="C:cytoplasm"/>
    <property type="evidence" value="ECO:0007669"/>
    <property type="project" value="TreeGrafter"/>
</dbReference>
<dbReference type="Pfam" id="PF08190">
    <property type="entry name" value="PIH1"/>
    <property type="match status" value="1"/>
</dbReference>
<reference evidence="4" key="1">
    <citation type="submission" date="2025-08" db="UniProtKB">
        <authorList>
            <consortium name="Ensembl"/>
        </authorList>
    </citation>
    <scope>IDENTIFICATION</scope>
</reference>
<dbReference type="PANTHER" id="PTHR22997:SF0">
    <property type="entry name" value="PIH1 DOMAIN-CONTAINING PROTEIN 1"/>
    <property type="match status" value="1"/>
</dbReference>
<organism evidence="4 5">
    <name type="scientific">Eptatretus burgeri</name>
    <name type="common">Inshore hagfish</name>
    <dbReference type="NCBI Taxonomy" id="7764"/>
    <lineage>
        <taxon>Eukaryota</taxon>
        <taxon>Metazoa</taxon>
        <taxon>Chordata</taxon>
        <taxon>Craniata</taxon>
        <taxon>Vertebrata</taxon>
        <taxon>Cyclostomata</taxon>
        <taxon>Myxini</taxon>
        <taxon>Myxiniformes</taxon>
        <taxon>Myxinidae</taxon>
        <taxon>Eptatretinae</taxon>
        <taxon>Eptatretus</taxon>
    </lineage>
</organism>
<reference evidence="4" key="2">
    <citation type="submission" date="2025-09" db="UniProtKB">
        <authorList>
            <consortium name="Ensembl"/>
        </authorList>
    </citation>
    <scope>IDENTIFICATION</scope>
</reference>
<comment type="similarity">
    <text evidence="1">Belongs to the PIH1 family.</text>
</comment>
<dbReference type="Ensembl" id="ENSEBUT00000014110.1">
    <property type="protein sequence ID" value="ENSEBUP00000013533.1"/>
    <property type="gene ID" value="ENSEBUG00000008546.1"/>
</dbReference>
<protein>
    <submittedName>
        <fullName evidence="4">PIH1 domain containing 1</fullName>
    </submittedName>
</protein>
<accession>A0A8C4QE76</accession>
<sequence>MEVCSLLSAVLVVYISNPNSPLCASVTPGFCIKTIGANPKEMKVFVNVCSSSTVPMPPGLIDEEELIKALQSGTEMGLRLPMSLGEGHSETDHAGQLCMAYDVVINPDLHERVKTSELFRSFLMTVILEGLEDKNGIKLDKEWTVLKNRKFMGTLLKQNIRIGDKAPQKIEEVKERGVVRQVPHIPSGTLLGQPCLAFATFDFCQTETSVLASTQIAELLWS</sequence>
<evidence type="ECO:0000256" key="2">
    <source>
        <dbReference type="ARBA" id="ARBA00046233"/>
    </source>
</evidence>
<feature type="domain" description="PIH1 N-terminal" evidence="3">
    <location>
        <begin position="27"/>
        <end position="164"/>
    </location>
</feature>
<evidence type="ECO:0000313" key="5">
    <source>
        <dbReference type="Proteomes" id="UP000694388"/>
    </source>
</evidence>
<dbReference type="InterPro" id="IPR012981">
    <property type="entry name" value="PIH1_N"/>
</dbReference>
<dbReference type="AlphaFoldDB" id="A0A8C4QE76"/>
<dbReference type="GeneTree" id="ENSGT00510000048192"/>
<comment type="function">
    <text evidence="2">Involved in the assembly of C/D box small nucleolar ribonucleoprotein (snoRNP) particles. Recruits the SWI/SNF complex to the core promoter of rRNA genes and enhances pre-rRNA transcription. Mediates interaction of TELO2 with the R2TP complex which is necessary for the stability of MTOR and SMG1. Positively regulates the assembly and activity of the mTORC1 complex.</text>
</comment>
<keyword evidence="5" id="KW-1185">Reference proteome</keyword>
<dbReference type="PANTHER" id="PTHR22997">
    <property type="entry name" value="PIH1 DOMAIN-CONTAINING PROTEIN 1"/>
    <property type="match status" value="1"/>
</dbReference>
<evidence type="ECO:0000256" key="1">
    <source>
        <dbReference type="ARBA" id="ARBA00008511"/>
    </source>
</evidence>
<dbReference type="GO" id="GO:0006364">
    <property type="term" value="P:rRNA processing"/>
    <property type="evidence" value="ECO:0007669"/>
    <property type="project" value="TreeGrafter"/>
</dbReference>
<dbReference type="Proteomes" id="UP000694388">
    <property type="component" value="Unplaced"/>
</dbReference>
<dbReference type="GO" id="GO:1990904">
    <property type="term" value="C:ribonucleoprotein complex"/>
    <property type="evidence" value="ECO:0007669"/>
    <property type="project" value="TreeGrafter"/>
</dbReference>
<dbReference type="InterPro" id="IPR050734">
    <property type="entry name" value="PIH1/Kintoun_subfamily"/>
</dbReference>
<dbReference type="GO" id="GO:0000492">
    <property type="term" value="P:box C/D snoRNP assembly"/>
    <property type="evidence" value="ECO:0007669"/>
    <property type="project" value="TreeGrafter"/>
</dbReference>
<name>A0A8C4QE76_EPTBU</name>
<evidence type="ECO:0000313" key="4">
    <source>
        <dbReference type="Ensembl" id="ENSEBUP00000013533.1"/>
    </source>
</evidence>
<evidence type="ECO:0000259" key="3">
    <source>
        <dbReference type="Pfam" id="PF08190"/>
    </source>
</evidence>
<dbReference type="GO" id="GO:0097255">
    <property type="term" value="C:R2TP complex"/>
    <property type="evidence" value="ECO:0007669"/>
    <property type="project" value="TreeGrafter"/>
</dbReference>
<proteinExistence type="inferred from homology"/>